<dbReference type="Gene3D" id="3.40.350.10">
    <property type="entry name" value="Creatinase/prolidase N-terminal domain"/>
    <property type="match status" value="1"/>
</dbReference>
<evidence type="ECO:0000259" key="7">
    <source>
        <dbReference type="Pfam" id="PF00557"/>
    </source>
</evidence>
<dbReference type="CDD" id="cd01092">
    <property type="entry name" value="APP-like"/>
    <property type="match status" value="1"/>
</dbReference>
<dbReference type="Proteomes" id="UP001240171">
    <property type="component" value="Unassembled WGS sequence"/>
</dbReference>
<evidence type="ECO:0000256" key="6">
    <source>
        <dbReference type="RuleBase" id="RU000590"/>
    </source>
</evidence>
<evidence type="ECO:0000256" key="3">
    <source>
        <dbReference type="ARBA" id="ARBA00022723"/>
    </source>
</evidence>
<comment type="cofactor">
    <cofactor evidence="1">
        <name>Mn(2+)</name>
        <dbReference type="ChEBI" id="CHEBI:29035"/>
    </cofactor>
</comment>
<keyword evidence="5" id="KW-0464">Manganese</keyword>
<gene>
    <name evidence="9" type="ORF">Q5741_19670</name>
</gene>
<dbReference type="PROSITE" id="PS00491">
    <property type="entry name" value="PROLINE_PEPTIDASE"/>
    <property type="match status" value="1"/>
</dbReference>
<dbReference type="InterPro" id="IPR000994">
    <property type="entry name" value="Pept_M24"/>
</dbReference>
<keyword evidence="3 6" id="KW-0479">Metal-binding</keyword>
<sequence length="364" mass="39493">MNTNLQKLSASLSENRWDGLLITDPQHVYYLTGFASEPHERFLGLLLVQGEDPVLIVPALDAEAAHAASPGLRLVPHRDTDNPYSLLGEQLHGLQAPQRFALEKEHVSLARYEQISAVIGAVAYDDAGPVLRDMRVRKTPEEIQRLKHAVRLVEEVLRHGLTHVKEGVTEVELVAELEYQMKKLGADGPSFDTMALFGEKTALPHGTPGARKLQYGDLVMFDLGVYAGGYASDITRTFAYGSITPEQENIYQAVLGANLKGIEASRPGVTCASVDQAARSVIEQAGYGPAFNHRLGHGLGMGIHEYPSLHGSNQDPLIEGMVYTIEPGVYVPGVGGVRIEDDVLVTANGVEVLTSFPKELTILG</sequence>
<dbReference type="PANTHER" id="PTHR46112:SF10">
    <property type="entry name" value="DIPEPTIDASE YKVY-RELATED"/>
    <property type="match status" value="1"/>
</dbReference>
<dbReference type="InterPro" id="IPR029149">
    <property type="entry name" value="Creatin/AminoP/Spt16_N"/>
</dbReference>
<evidence type="ECO:0000313" key="9">
    <source>
        <dbReference type="EMBL" id="MDO7908610.1"/>
    </source>
</evidence>
<feature type="domain" description="Creatinase N-terminal" evidence="8">
    <location>
        <begin position="5"/>
        <end position="136"/>
    </location>
</feature>
<name>A0ABT9CH84_9BACL</name>
<keyword evidence="4" id="KW-0378">Hydrolase</keyword>
<dbReference type="InterPro" id="IPR001131">
    <property type="entry name" value="Peptidase_M24B_aminopep-P_CS"/>
</dbReference>
<dbReference type="InterPro" id="IPR050659">
    <property type="entry name" value="Peptidase_M24B"/>
</dbReference>
<protein>
    <submittedName>
        <fullName evidence="9">Xaa-Pro peptidase family protein</fullName>
    </submittedName>
</protein>
<proteinExistence type="inferred from homology"/>
<dbReference type="EMBL" id="JAUQTB010000019">
    <property type="protein sequence ID" value="MDO7908610.1"/>
    <property type="molecule type" value="Genomic_DNA"/>
</dbReference>
<evidence type="ECO:0000313" key="10">
    <source>
        <dbReference type="Proteomes" id="UP001240171"/>
    </source>
</evidence>
<evidence type="ECO:0000259" key="8">
    <source>
        <dbReference type="Pfam" id="PF01321"/>
    </source>
</evidence>
<feature type="domain" description="Peptidase M24" evidence="7">
    <location>
        <begin position="145"/>
        <end position="347"/>
    </location>
</feature>
<dbReference type="Pfam" id="PF01321">
    <property type="entry name" value="Creatinase_N"/>
    <property type="match status" value="1"/>
</dbReference>
<dbReference type="Gene3D" id="3.90.230.10">
    <property type="entry name" value="Creatinase/methionine aminopeptidase superfamily"/>
    <property type="match status" value="1"/>
</dbReference>
<comment type="caution">
    <text evidence="9">The sequence shown here is derived from an EMBL/GenBank/DDBJ whole genome shotgun (WGS) entry which is preliminary data.</text>
</comment>
<dbReference type="InterPro" id="IPR036005">
    <property type="entry name" value="Creatinase/aminopeptidase-like"/>
</dbReference>
<evidence type="ECO:0000256" key="4">
    <source>
        <dbReference type="ARBA" id="ARBA00022801"/>
    </source>
</evidence>
<evidence type="ECO:0000256" key="2">
    <source>
        <dbReference type="ARBA" id="ARBA00008766"/>
    </source>
</evidence>
<dbReference type="Pfam" id="PF00557">
    <property type="entry name" value="Peptidase_M24"/>
    <property type="match status" value="1"/>
</dbReference>
<accession>A0ABT9CH84</accession>
<dbReference type="SUPFAM" id="SSF55920">
    <property type="entry name" value="Creatinase/aminopeptidase"/>
    <property type="match status" value="1"/>
</dbReference>
<comment type="similarity">
    <text evidence="2 6">Belongs to the peptidase M24B family.</text>
</comment>
<dbReference type="InterPro" id="IPR000587">
    <property type="entry name" value="Creatinase_N"/>
</dbReference>
<keyword evidence="10" id="KW-1185">Reference proteome</keyword>
<evidence type="ECO:0000256" key="5">
    <source>
        <dbReference type="ARBA" id="ARBA00023211"/>
    </source>
</evidence>
<dbReference type="SUPFAM" id="SSF53092">
    <property type="entry name" value="Creatinase/prolidase N-terminal domain"/>
    <property type="match status" value="1"/>
</dbReference>
<evidence type="ECO:0000256" key="1">
    <source>
        <dbReference type="ARBA" id="ARBA00001936"/>
    </source>
</evidence>
<dbReference type="RefSeq" id="WP_305025828.1">
    <property type="nucleotide sequence ID" value="NZ_JAUQTB010000019.1"/>
</dbReference>
<organism evidence="9 10">
    <name type="scientific">Paenibacillus lacisoli</name>
    <dbReference type="NCBI Taxonomy" id="3064525"/>
    <lineage>
        <taxon>Bacteria</taxon>
        <taxon>Bacillati</taxon>
        <taxon>Bacillota</taxon>
        <taxon>Bacilli</taxon>
        <taxon>Bacillales</taxon>
        <taxon>Paenibacillaceae</taxon>
        <taxon>Paenibacillus</taxon>
    </lineage>
</organism>
<dbReference type="PANTHER" id="PTHR46112">
    <property type="entry name" value="AMINOPEPTIDASE"/>
    <property type="match status" value="1"/>
</dbReference>
<reference evidence="9 10" key="1">
    <citation type="submission" date="2023-07" db="EMBL/GenBank/DDBJ databases">
        <title>Paenibacillus sp. JX-17 nov. isolated from soil.</title>
        <authorList>
            <person name="Wan Y."/>
            <person name="Liu B."/>
        </authorList>
    </citation>
    <scope>NUCLEOTIDE SEQUENCE [LARGE SCALE GENOMIC DNA]</scope>
    <source>
        <strain evidence="9 10">JX-17</strain>
    </source>
</reference>